<dbReference type="Pfam" id="PF03330">
    <property type="entry name" value="DPBB_1"/>
    <property type="match status" value="1"/>
</dbReference>
<dbReference type="CDD" id="cd22268">
    <property type="entry name" value="DPBB_RlpA-like"/>
    <property type="match status" value="1"/>
</dbReference>
<evidence type="ECO:0000256" key="1">
    <source>
        <dbReference type="HAMAP-Rule" id="MF_02071"/>
    </source>
</evidence>
<dbReference type="EMBL" id="JACTNF010000011">
    <property type="protein sequence ID" value="MBO1075296.1"/>
    <property type="molecule type" value="Genomic_DNA"/>
</dbReference>
<keyword evidence="4" id="KW-1185">Reference proteome</keyword>
<keyword evidence="1" id="KW-0449">Lipoprotein</keyword>
<keyword evidence="1" id="KW-1003">Cell membrane</keyword>
<comment type="subcellular location">
    <subcellularLocation>
        <location evidence="1">Cell membrane</location>
        <topology evidence="1">Lipid-anchor</topology>
    </subcellularLocation>
</comment>
<dbReference type="PROSITE" id="PS51724">
    <property type="entry name" value="SPOR"/>
    <property type="match status" value="1"/>
</dbReference>
<protein>
    <recommendedName>
        <fullName evidence="1">Endolytic peptidoglycan transglycosylase RlpA</fullName>
        <ecNumber evidence="1">4.2.2.-</ecNumber>
    </recommendedName>
</protein>
<evidence type="ECO:0000259" key="2">
    <source>
        <dbReference type="PROSITE" id="PS51724"/>
    </source>
</evidence>
<keyword evidence="1" id="KW-0472">Membrane</keyword>
<dbReference type="PANTHER" id="PTHR34183:SF1">
    <property type="entry name" value="ENDOLYTIC PEPTIDOGLYCAN TRANSGLYCOSYLASE RLPA"/>
    <property type="match status" value="1"/>
</dbReference>
<organism evidence="3 4">
    <name type="scientific">Roseomonas marmotae</name>
    <dbReference type="NCBI Taxonomy" id="2768161"/>
    <lineage>
        <taxon>Bacteria</taxon>
        <taxon>Pseudomonadati</taxon>
        <taxon>Pseudomonadota</taxon>
        <taxon>Alphaproteobacteria</taxon>
        <taxon>Acetobacterales</taxon>
        <taxon>Roseomonadaceae</taxon>
        <taxon>Roseomonas</taxon>
    </lineage>
</organism>
<dbReference type="EC" id="4.2.2.-" evidence="1"/>
<evidence type="ECO:0000313" key="4">
    <source>
        <dbReference type="Proteomes" id="UP001518990"/>
    </source>
</evidence>
<keyword evidence="1" id="KW-0564">Palmitate</keyword>
<dbReference type="PROSITE" id="PS51257">
    <property type="entry name" value="PROKAR_LIPOPROTEIN"/>
    <property type="match status" value="1"/>
</dbReference>
<dbReference type="InterPro" id="IPR007730">
    <property type="entry name" value="SPOR-like_dom"/>
</dbReference>
<comment type="caution">
    <text evidence="3">The sequence shown here is derived from an EMBL/GenBank/DDBJ whole genome shotgun (WGS) entry which is preliminary data.</text>
</comment>
<gene>
    <name evidence="1" type="primary">rlpA</name>
    <name evidence="3" type="ORF">IAI60_11825</name>
</gene>
<dbReference type="InterPro" id="IPR009009">
    <property type="entry name" value="RlpA-like_DPBB"/>
</dbReference>
<reference evidence="3 4" key="1">
    <citation type="submission" date="2020-09" db="EMBL/GenBank/DDBJ databases">
        <title>Roseomonas.</title>
        <authorList>
            <person name="Zhu W."/>
        </authorList>
    </citation>
    <scope>NUCLEOTIDE SEQUENCE [LARGE SCALE GENOMIC DNA]</scope>
    <source>
        <strain evidence="3 4">1311</strain>
    </source>
</reference>
<evidence type="ECO:0000313" key="3">
    <source>
        <dbReference type="EMBL" id="MBO1075296.1"/>
    </source>
</evidence>
<dbReference type="Pfam" id="PF05036">
    <property type="entry name" value="SPOR"/>
    <property type="match status" value="1"/>
</dbReference>
<dbReference type="Gene3D" id="2.40.40.10">
    <property type="entry name" value="RlpA-like domain"/>
    <property type="match status" value="1"/>
</dbReference>
<keyword evidence="1" id="KW-0961">Cell wall biogenesis/degradation</keyword>
<name>A0ABS3KCU9_9PROT</name>
<accession>A0ABS3KCU9</accession>
<dbReference type="Proteomes" id="UP001518990">
    <property type="component" value="Unassembled WGS sequence"/>
</dbReference>
<sequence>MTTCPRRLALLLPLLAACTPRPPGQQSQPRYTVGGPYEMGGTWSYPQEDFALRETGLATVIPDTGTGRVTANGEVYDPTLLTAAHRTLQLPAVLAVTNLENGLTLRVRVNDRGPAQAGRVVALSRRAADLLRVSPAGTQVSVAVDAESSRALAAGLPQPESSRIAIDTAPREALQTEILAPPPGARIAEQVRQGRDVMPAAAATAEPVAVVPERLPERLVQGHARPGQLFVQASSFTTRDAAQRQAARLPGARVEALGAGRSAEYRVRLGPYGSVAQADAALEMTRRSGVSGARILVD</sequence>
<dbReference type="InterPro" id="IPR036908">
    <property type="entry name" value="RlpA-like_sf"/>
</dbReference>
<comment type="similarity">
    <text evidence="1">Belongs to the RlpA family.</text>
</comment>
<dbReference type="HAMAP" id="MF_02071">
    <property type="entry name" value="RlpA"/>
    <property type="match status" value="1"/>
</dbReference>
<dbReference type="RefSeq" id="WP_207447440.1">
    <property type="nucleotide sequence ID" value="NZ_CP061091.1"/>
</dbReference>
<proteinExistence type="inferred from homology"/>
<keyword evidence="1" id="KW-0456">Lyase</keyword>
<comment type="function">
    <text evidence="1">Lytic transglycosylase with a strong preference for naked glycan strands that lack stem peptides.</text>
</comment>
<dbReference type="InterPro" id="IPR034718">
    <property type="entry name" value="RlpA"/>
</dbReference>
<dbReference type="SUPFAM" id="SSF110997">
    <property type="entry name" value="Sporulation related repeat"/>
    <property type="match status" value="1"/>
</dbReference>
<dbReference type="PANTHER" id="PTHR34183">
    <property type="entry name" value="ENDOLYTIC PEPTIDOGLYCAN TRANSGLYCOSYLASE RLPA"/>
    <property type="match status" value="1"/>
</dbReference>
<feature type="domain" description="SPOR" evidence="2">
    <location>
        <begin position="223"/>
        <end position="298"/>
    </location>
</feature>
<dbReference type="Gene3D" id="3.30.70.1070">
    <property type="entry name" value="Sporulation related repeat"/>
    <property type="match status" value="1"/>
</dbReference>
<dbReference type="InterPro" id="IPR036680">
    <property type="entry name" value="SPOR-like_sf"/>
</dbReference>